<gene>
    <name evidence="2" type="ORF">CJ198_01535</name>
</gene>
<reference evidence="2 3" key="1">
    <citation type="submission" date="2017-09" db="EMBL/GenBank/DDBJ databases">
        <title>Bacterial strain isolated from the female urinary microbiota.</title>
        <authorList>
            <person name="Thomas-White K."/>
            <person name="Kumar N."/>
            <person name="Forster S."/>
            <person name="Putonti C."/>
            <person name="Lawley T."/>
            <person name="Wolfe A.J."/>
        </authorList>
    </citation>
    <scope>NUCLEOTIDE SEQUENCE [LARGE SCALE GENOMIC DNA]</scope>
    <source>
        <strain evidence="2 3">UMB0680</strain>
    </source>
</reference>
<organism evidence="2 3">
    <name type="scientific">Brevibacterium luteolum</name>
    <dbReference type="NCBI Taxonomy" id="199591"/>
    <lineage>
        <taxon>Bacteria</taxon>
        <taxon>Bacillati</taxon>
        <taxon>Actinomycetota</taxon>
        <taxon>Actinomycetes</taxon>
        <taxon>Micrococcales</taxon>
        <taxon>Brevibacteriaceae</taxon>
        <taxon>Brevibacterium</taxon>
    </lineage>
</organism>
<keyword evidence="3" id="KW-1185">Reference proteome</keyword>
<feature type="transmembrane region" description="Helical" evidence="1">
    <location>
        <begin position="84"/>
        <end position="103"/>
    </location>
</feature>
<name>A0A2N6PKP3_9MICO</name>
<feature type="transmembrane region" description="Helical" evidence="1">
    <location>
        <begin position="236"/>
        <end position="256"/>
    </location>
</feature>
<feature type="transmembrane region" description="Helical" evidence="1">
    <location>
        <begin position="169"/>
        <end position="188"/>
    </location>
</feature>
<dbReference type="Pfam" id="PF04657">
    <property type="entry name" value="DMT_YdcZ"/>
    <property type="match status" value="2"/>
</dbReference>
<dbReference type="EMBL" id="PNFZ01000001">
    <property type="protein sequence ID" value="PMB99246.1"/>
    <property type="molecule type" value="Genomic_DNA"/>
</dbReference>
<evidence type="ECO:0000313" key="2">
    <source>
        <dbReference type="EMBL" id="PMB99246.1"/>
    </source>
</evidence>
<dbReference type="OrthoDB" id="6463253at2"/>
<keyword evidence="1" id="KW-1133">Transmembrane helix</keyword>
<keyword evidence="1" id="KW-0472">Membrane</keyword>
<feature type="transmembrane region" description="Helical" evidence="1">
    <location>
        <begin position="200"/>
        <end position="224"/>
    </location>
</feature>
<protein>
    <recommendedName>
        <fullName evidence="4">DMT family transporter</fullName>
    </recommendedName>
</protein>
<evidence type="ECO:0000256" key="1">
    <source>
        <dbReference type="SAM" id="Phobius"/>
    </source>
</evidence>
<dbReference type="GO" id="GO:0005886">
    <property type="term" value="C:plasma membrane"/>
    <property type="evidence" value="ECO:0007669"/>
    <property type="project" value="TreeGrafter"/>
</dbReference>
<dbReference type="PANTHER" id="PTHR34821">
    <property type="entry name" value="INNER MEMBRANE PROTEIN YDCZ"/>
    <property type="match status" value="1"/>
</dbReference>
<feature type="transmembrane region" description="Helical" evidence="1">
    <location>
        <begin position="263"/>
        <end position="286"/>
    </location>
</feature>
<feature type="transmembrane region" description="Helical" evidence="1">
    <location>
        <begin position="142"/>
        <end position="163"/>
    </location>
</feature>
<dbReference type="Proteomes" id="UP000235703">
    <property type="component" value="Unassembled WGS sequence"/>
</dbReference>
<dbReference type="PANTHER" id="PTHR34821:SF2">
    <property type="entry name" value="INNER MEMBRANE PROTEIN YDCZ"/>
    <property type="match status" value="1"/>
</dbReference>
<evidence type="ECO:0008006" key="4">
    <source>
        <dbReference type="Google" id="ProtNLM"/>
    </source>
</evidence>
<comment type="caution">
    <text evidence="2">The sequence shown here is derived from an EMBL/GenBank/DDBJ whole genome shotgun (WGS) entry which is preliminary data.</text>
</comment>
<evidence type="ECO:0000313" key="3">
    <source>
        <dbReference type="Proteomes" id="UP000235703"/>
    </source>
</evidence>
<feature type="transmembrane region" description="Helical" evidence="1">
    <location>
        <begin position="109"/>
        <end position="130"/>
    </location>
</feature>
<sequence>MTATASRGPALLSAAAMIAAGIAMSIQGTTNGHLAAALGHGLYSAFISFTGGFVVLCLAIPFAPAARRGLGRAWQLVRRREFPWWMLTGGIGGASVVIAQSLTVPLFGVATFIMSFVCGQLLGGIIVDNTHLSPGGRRAPSVPRVAGVIIVLLGVVVSSSGALSHGVPLWAPLLPLTSGALTAFQQAFNGSLNTASRSAFAATFTNFLVGSLFLFAAAVLVRLSGVPISGFPQLPGQWWMLIGGVLGVMYIGFSTVAVGRLGVLLISLLALFGNLLGSLVIDLLFPVGAAPIGPQTFIAIGLVLLGVVVASIQRRQRWLEDDD</sequence>
<accession>A0A2N6PKP3</accession>
<dbReference type="InterPro" id="IPR006750">
    <property type="entry name" value="YdcZ"/>
</dbReference>
<feature type="transmembrane region" description="Helical" evidence="1">
    <location>
        <begin position="41"/>
        <end position="63"/>
    </location>
</feature>
<dbReference type="AlphaFoldDB" id="A0A2N6PKP3"/>
<feature type="transmembrane region" description="Helical" evidence="1">
    <location>
        <begin position="292"/>
        <end position="312"/>
    </location>
</feature>
<dbReference type="RefSeq" id="WP_102160113.1">
    <property type="nucleotide sequence ID" value="NZ_PNFZ01000001.1"/>
</dbReference>
<keyword evidence="1" id="KW-0812">Transmembrane</keyword>
<proteinExistence type="predicted"/>